<proteinExistence type="predicted"/>
<dbReference type="AlphaFoldDB" id="A0A327NNI2"/>
<dbReference type="EMBL" id="QLII01000001">
    <property type="protein sequence ID" value="RAI76767.1"/>
    <property type="molecule type" value="Genomic_DNA"/>
</dbReference>
<gene>
    <name evidence="1" type="ORF">HMF3257_26035</name>
</gene>
<keyword evidence="2" id="KW-1185">Reference proteome</keyword>
<protein>
    <submittedName>
        <fullName evidence="1">Uncharacterized protein</fullName>
    </submittedName>
</protein>
<accession>A0A327NNI2</accession>
<reference evidence="1 2" key="1">
    <citation type="submission" date="2018-06" db="EMBL/GenBank/DDBJ databases">
        <title>Spirosoma sp. HMF3257 Genome sequencing and assembly.</title>
        <authorList>
            <person name="Kang H."/>
            <person name="Cha I."/>
            <person name="Kim H."/>
            <person name="Kang J."/>
            <person name="Joh K."/>
        </authorList>
    </citation>
    <scope>NUCLEOTIDE SEQUENCE [LARGE SCALE GENOMIC DNA]</scope>
    <source>
        <strain evidence="1 2">HMF3257</strain>
    </source>
</reference>
<sequence>MLKDSMLARRNDNRNLNQYESSSLSKEEFFSVIMIDWFYQVIATKTELVKELNAEAVLPADSLAIIGKHVGITPHSKTRDLFALAPLLAQFLRMVEEGIYDEPVAIQELFTPTSSDAARDISLIITLWQKTTGRNLKQMPNSTYALNGNGQRVSQAMLVK</sequence>
<name>A0A327NNI2_9BACT</name>
<evidence type="ECO:0000313" key="1">
    <source>
        <dbReference type="EMBL" id="RAI76767.1"/>
    </source>
</evidence>
<evidence type="ECO:0000313" key="2">
    <source>
        <dbReference type="Proteomes" id="UP000249016"/>
    </source>
</evidence>
<organism evidence="1 2">
    <name type="scientific">Spirosoma telluris</name>
    <dbReference type="NCBI Taxonomy" id="2183553"/>
    <lineage>
        <taxon>Bacteria</taxon>
        <taxon>Pseudomonadati</taxon>
        <taxon>Bacteroidota</taxon>
        <taxon>Cytophagia</taxon>
        <taxon>Cytophagales</taxon>
        <taxon>Cytophagaceae</taxon>
        <taxon>Spirosoma</taxon>
    </lineage>
</organism>
<dbReference type="Proteomes" id="UP000249016">
    <property type="component" value="Unassembled WGS sequence"/>
</dbReference>
<comment type="caution">
    <text evidence="1">The sequence shown here is derived from an EMBL/GenBank/DDBJ whole genome shotgun (WGS) entry which is preliminary data.</text>
</comment>